<gene>
    <name evidence="1" type="ORF">K1T71_008480</name>
</gene>
<dbReference type="Proteomes" id="UP000824533">
    <property type="component" value="Linkage Group LG14"/>
</dbReference>
<comment type="caution">
    <text evidence="1">The sequence shown here is derived from an EMBL/GenBank/DDBJ whole genome shotgun (WGS) entry which is preliminary data.</text>
</comment>
<evidence type="ECO:0000313" key="1">
    <source>
        <dbReference type="EMBL" id="KAJ0176306.1"/>
    </source>
</evidence>
<evidence type="ECO:0000313" key="2">
    <source>
        <dbReference type="Proteomes" id="UP000824533"/>
    </source>
</evidence>
<keyword evidence="2" id="KW-1185">Reference proteome</keyword>
<proteinExistence type="predicted"/>
<organism evidence="1 2">
    <name type="scientific">Dendrolimus kikuchii</name>
    <dbReference type="NCBI Taxonomy" id="765133"/>
    <lineage>
        <taxon>Eukaryota</taxon>
        <taxon>Metazoa</taxon>
        <taxon>Ecdysozoa</taxon>
        <taxon>Arthropoda</taxon>
        <taxon>Hexapoda</taxon>
        <taxon>Insecta</taxon>
        <taxon>Pterygota</taxon>
        <taxon>Neoptera</taxon>
        <taxon>Endopterygota</taxon>
        <taxon>Lepidoptera</taxon>
        <taxon>Glossata</taxon>
        <taxon>Ditrysia</taxon>
        <taxon>Bombycoidea</taxon>
        <taxon>Lasiocampidae</taxon>
        <taxon>Dendrolimus</taxon>
    </lineage>
</organism>
<sequence length="586" mass="67583">MNQFNSISRPILVIPSYADLGMTCDLTEDVFLDSDTNSSNLKGNSKYVYSRIYDVKFTDGYNITYESSDLSAIDSEVVIEDSQNDSLSGIWIDPIESPNASNFYDAANILYTENHITNNFTLQTHNTYITQNVFKFNDSSNFTFDDYKVRRVPEPDENVIIDSESFINFNLYEDDEFECGVFLSQLSEEILNEERVKEDRQVLSENSALKQLIAADRRSIKQRKAVLLIGDDSNNAHTVHSISVVDPNLECLGDVASEVVIDKTAKANKRKKIYQCNKCKQIFEHITAFRQHIRSDHKPYNYNLRSDCETSKACKSINDKVKESTVYFMCTQCNKNFKVFLFYCYLHTYITSRQFPCGVGTSNRAPFRLILTHLTCFFDIHNSCHARSSPCEICSKNFNRISDLKRHLIEHIVKSTMAKAPVNRNGTLHIECIVCNKAVFSKVDRYKAHLREHAKLTLYQCTLCDKSFSDSSNFSKHKKIHAAKYYQCDTCLKKFQTKKMITKHMDYHNNNPPESCDICGKLLYSNSLFKKHMKNHKGVRTTMQQCSFCPEYFNSSKYKLDHEWNVHKCFVSALKEVAKDGCLLNN</sequence>
<reference evidence="1 2" key="1">
    <citation type="journal article" date="2021" name="Front. Genet.">
        <title>Chromosome-Level Genome Assembly Reveals Significant Gene Expansion in the Toll and IMD Signaling Pathways of Dendrolimus kikuchii.</title>
        <authorList>
            <person name="Zhou J."/>
            <person name="Wu P."/>
            <person name="Xiong Z."/>
            <person name="Liu N."/>
            <person name="Zhao N."/>
            <person name="Ji M."/>
            <person name="Qiu Y."/>
            <person name="Yang B."/>
        </authorList>
    </citation>
    <scope>NUCLEOTIDE SEQUENCE [LARGE SCALE GENOMIC DNA]</scope>
    <source>
        <strain evidence="1">Ann1</strain>
    </source>
</reference>
<name>A0ACC1CXI1_9NEOP</name>
<accession>A0ACC1CXI1</accession>
<dbReference type="EMBL" id="CM034400">
    <property type="protein sequence ID" value="KAJ0176306.1"/>
    <property type="molecule type" value="Genomic_DNA"/>
</dbReference>
<protein>
    <submittedName>
        <fullName evidence="1">Uncharacterized protein</fullName>
    </submittedName>
</protein>